<evidence type="ECO:0000256" key="1">
    <source>
        <dbReference type="SAM" id="Phobius"/>
    </source>
</evidence>
<dbReference type="EMBL" id="CDOL01000179">
    <property type="protein sequence ID" value="CEN52539.1"/>
    <property type="molecule type" value="Genomic_DNA"/>
</dbReference>
<accession>A0A0B7IPK3</accession>
<keyword evidence="1" id="KW-0472">Membrane</keyword>
<proteinExistence type="predicted"/>
<evidence type="ECO:0008006" key="6">
    <source>
        <dbReference type="Google" id="ProtNLM"/>
    </source>
</evidence>
<dbReference type="OrthoDB" id="9798708at2"/>
<dbReference type="STRING" id="1848903.CCAND38_240060"/>
<dbReference type="EMBL" id="NSDI01000011">
    <property type="protein sequence ID" value="RIY35519.1"/>
    <property type="molecule type" value="Genomic_DNA"/>
</dbReference>
<evidence type="ECO:0000313" key="4">
    <source>
        <dbReference type="Proteomes" id="UP000038200"/>
    </source>
</evidence>
<dbReference type="Proteomes" id="UP000265497">
    <property type="component" value="Unassembled WGS sequence"/>
</dbReference>
<dbReference type="Pfam" id="PF09527">
    <property type="entry name" value="ATPase_gene1"/>
    <property type="match status" value="1"/>
</dbReference>
<organism evidence="2 4">
    <name type="scientific">Capnocytophaga canis</name>
    <dbReference type="NCBI Taxonomy" id="1848903"/>
    <lineage>
        <taxon>Bacteria</taxon>
        <taxon>Pseudomonadati</taxon>
        <taxon>Bacteroidota</taxon>
        <taxon>Flavobacteriia</taxon>
        <taxon>Flavobacteriales</taxon>
        <taxon>Flavobacteriaceae</taxon>
        <taxon>Capnocytophaga</taxon>
    </lineage>
</organism>
<dbReference type="AlphaFoldDB" id="A0A0B7IPK3"/>
<gene>
    <name evidence="2" type="ORF">CCAND93_260007</name>
    <name evidence="3" type="ORF">CKY20_10110</name>
</gene>
<protein>
    <recommendedName>
        <fullName evidence="6">F0F1-ATPase subunit</fullName>
    </recommendedName>
</protein>
<dbReference type="RefSeq" id="WP_082021442.1">
    <property type="nucleotide sequence ID" value="NZ_CDOH01000090.1"/>
</dbReference>
<dbReference type="PROSITE" id="PS51257">
    <property type="entry name" value="PROKAR_LIPOPROTEIN"/>
    <property type="match status" value="1"/>
</dbReference>
<evidence type="ECO:0000313" key="2">
    <source>
        <dbReference type="EMBL" id="CEN52539.1"/>
    </source>
</evidence>
<dbReference type="InterPro" id="IPR032820">
    <property type="entry name" value="ATPase_put"/>
</dbReference>
<evidence type="ECO:0000313" key="5">
    <source>
        <dbReference type="Proteomes" id="UP000265497"/>
    </source>
</evidence>
<keyword evidence="1" id="KW-0812">Transmembrane</keyword>
<dbReference type="Proteomes" id="UP000038200">
    <property type="component" value="Unassembled WGS sequence"/>
</dbReference>
<feature type="transmembrane region" description="Helical" evidence="1">
    <location>
        <begin position="43"/>
        <end position="65"/>
    </location>
</feature>
<feature type="transmembrane region" description="Helical" evidence="1">
    <location>
        <begin position="20"/>
        <end position="37"/>
    </location>
</feature>
<evidence type="ECO:0000313" key="3">
    <source>
        <dbReference type="EMBL" id="RIY35519.1"/>
    </source>
</evidence>
<keyword evidence="1" id="KW-1133">Transmembrane helix</keyword>
<dbReference type="GeneID" id="97264585"/>
<sequence length="74" mass="8544">MKNRLPTKQLNKWIRFSQTGLQMAVTIVACCFLGVWLDEKYVSLQPLFTVLFSLLGVFVAIYSVIRQVKNFSED</sequence>
<reference evidence="2 4" key="1">
    <citation type="submission" date="2015-01" db="EMBL/GenBank/DDBJ databases">
        <authorList>
            <person name="MANFREDI Pablo"/>
        </authorList>
    </citation>
    <scope>NUCLEOTIDE SEQUENCE [LARGE SCALE GENOMIC DNA]</scope>
    <source>
        <strain evidence="2 4">CcD93</strain>
    </source>
</reference>
<reference evidence="3 5" key="2">
    <citation type="submission" date="2017-08" db="EMBL/GenBank/DDBJ databases">
        <title>Capnocytophaga canis 17-158 assembly.</title>
        <authorList>
            <person name="Gulvik C.A."/>
        </authorList>
    </citation>
    <scope>NUCLEOTIDE SEQUENCE [LARGE SCALE GENOMIC DNA]</scope>
    <source>
        <strain evidence="3 5">17-158</strain>
    </source>
</reference>
<name>A0A0B7IPK3_9FLAO</name>